<reference evidence="2 3" key="1">
    <citation type="submission" date="2020-04" db="EMBL/GenBank/DDBJ databases">
        <title>Massilia sp. nov., a cold adapted bacteria isolated from Arctic soil.</title>
        <authorList>
            <person name="Son J."/>
            <person name="Ka J.-O."/>
        </authorList>
    </citation>
    <scope>NUCLEOTIDE SEQUENCE [LARGE SCALE GENOMIC DNA]</scope>
    <source>
        <strain evidence="2 3">ML15P13</strain>
    </source>
</reference>
<gene>
    <name evidence="2" type="ORF">HGB41_01640</name>
</gene>
<feature type="transmembrane region" description="Helical" evidence="1">
    <location>
        <begin position="95"/>
        <end position="115"/>
    </location>
</feature>
<evidence type="ECO:0000256" key="1">
    <source>
        <dbReference type="SAM" id="Phobius"/>
    </source>
</evidence>
<accession>A0A7Y2JVK7</accession>
<sequence length="127" mass="13740">MAYRLLADAVLLLHLGFILFVVFGALLVARRRRLLPVHLAAAAWGVGIEVIGGVCPLTHAEVWLRSLAGGAGYSGGFVEHYLLPLIYPGALTRGLQFGLAAGVLFINAALYLWIFRHRLPRPAGQGR</sequence>
<dbReference type="RefSeq" id="WP_171080438.1">
    <property type="nucleotide sequence ID" value="NZ_JABAIV010000001.1"/>
</dbReference>
<dbReference type="Proteomes" id="UP000533905">
    <property type="component" value="Unassembled WGS sequence"/>
</dbReference>
<dbReference type="EMBL" id="JABAIV010000001">
    <property type="protein sequence ID" value="NNG21710.1"/>
    <property type="molecule type" value="Genomic_DNA"/>
</dbReference>
<evidence type="ECO:0000313" key="3">
    <source>
        <dbReference type="Proteomes" id="UP000533905"/>
    </source>
</evidence>
<feature type="transmembrane region" description="Helical" evidence="1">
    <location>
        <begin position="6"/>
        <end position="29"/>
    </location>
</feature>
<keyword evidence="3" id="KW-1185">Reference proteome</keyword>
<keyword evidence="1" id="KW-0812">Transmembrane</keyword>
<evidence type="ECO:0000313" key="2">
    <source>
        <dbReference type="EMBL" id="NNG21710.1"/>
    </source>
</evidence>
<proteinExistence type="predicted"/>
<feature type="transmembrane region" description="Helical" evidence="1">
    <location>
        <begin position="41"/>
        <end position="59"/>
    </location>
</feature>
<name>A0A7Y2JVK7_9BURK</name>
<protein>
    <submittedName>
        <fullName evidence="2">DUF2784 domain-containing protein</fullName>
    </submittedName>
</protein>
<keyword evidence="1" id="KW-0472">Membrane</keyword>
<comment type="caution">
    <text evidence="2">The sequence shown here is derived from an EMBL/GenBank/DDBJ whole genome shotgun (WGS) entry which is preliminary data.</text>
</comment>
<dbReference type="Pfam" id="PF10861">
    <property type="entry name" value="DUF2784"/>
    <property type="match status" value="1"/>
</dbReference>
<dbReference type="AlphaFoldDB" id="A0A7Y2JVK7"/>
<keyword evidence="1" id="KW-1133">Transmembrane helix</keyword>
<dbReference type="InterPro" id="IPR021218">
    <property type="entry name" value="DUF2784"/>
</dbReference>
<organism evidence="2 3">
    <name type="scientific">Telluria aromaticivorans</name>
    <dbReference type="NCBI Taxonomy" id="2725995"/>
    <lineage>
        <taxon>Bacteria</taxon>
        <taxon>Pseudomonadati</taxon>
        <taxon>Pseudomonadota</taxon>
        <taxon>Betaproteobacteria</taxon>
        <taxon>Burkholderiales</taxon>
        <taxon>Oxalobacteraceae</taxon>
        <taxon>Telluria group</taxon>
        <taxon>Telluria</taxon>
    </lineage>
</organism>